<dbReference type="AlphaFoldDB" id="A0A0L0GEN4"/>
<sequence>MIARKGSCLHFMSPLMLVALIALSMYASDLSHKNTQLQNTLKSISHSVQHDLEALDIPGVSKASLGTSRVNADGKVESGSNVTAVDPALYRKAMVYVEPRQQETAMHVLSNFNGNMPSDWDLVIVHSPSNEQFMRDRVNKLQLHGRIVQFKRLLPDEFTSAAYNGLFLSVEFWDNFEQEHLLVFQSDAVLCSNSPFQADHFTQYDYIGCGYANSHGEATNFHWAPWPFYGVGGLSMRSNSFQKRCLESEELHHYKSTVANGGEDVFFSMCLHHGYGRRPESAKTLRRFCNQQVMREPSFGVHKFWSQMYEHAPSNTKPLIKHCPEALVLRPEAPLDPQWKAVTSPHPQFNVKAWEKRARKTVKEYIPQHHFDEEKERSRNLVNLDDVPGQ</sequence>
<dbReference type="eggNOG" id="ENOG502QW4V">
    <property type="taxonomic scope" value="Eukaryota"/>
</dbReference>
<gene>
    <name evidence="3" type="ORF">SARC_00416</name>
</gene>
<feature type="domain" description="DUF5672" evidence="2">
    <location>
        <begin position="155"/>
        <end position="302"/>
    </location>
</feature>
<dbReference type="EMBL" id="KQ241608">
    <property type="protein sequence ID" value="KNC87482.1"/>
    <property type="molecule type" value="Genomic_DNA"/>
</dbReference>
<dbReference type="OrthoDB" id="10025998at2759"/>
<accession>A0A0L0GEN4</accession>
<evidence type="ECO:0000259" key="2">
    <source>
        <dbReference type="Pfam" id="PF18922"/>
    </source>
</evidence>
<dbReference type="Proteomes" id="UP000054560">
    <property type="component" value="Unassembled WGS sequence"/>
</dbReference>
<organism evidence="3 4">
    <name type="scientific">Sphaeroforma arctica JP610</name>
    <dbReference type="NCBI Taxonomy" id="667725"/>
    <lineage>
        <taxon>Eukaryota</taxon>
        <taxon>Ichthyosporea</taxon>
        <taxon>Ichthyophonida</taxon>
        <taxon>Sphaeroforma</taxon>
    </lineage>
</organism>
<dbReference type="RefSeq" id="XP_014161384.1">
    <property type="nucleotide sequence ID" value="XM_014305909.1"/>
</dbReference>
<dbReference type="InterPro" id="IPR043729">
    <property type="entry name" value="DUF5672"/>
</dbReference>
<keyword evidence="1" id="KW-0732">Signal</keyword>
<name>A0A0L0GEN4_9EUKA</name>
<evidence type="ECO:0000313" key="3">
    <source>
        <dbReference type="EMBL" id="KNC87482.1"/>
    </source>
</evidence>
<feature type="signal peptide" evidence="1">
    <location>
        <begin position="1"/>
        <end position="27"/>
    </location>
</feature>
<dbReference type="GeneID" id="25900920"/>
<evidence type="ECO:0000256" key="1">
    <source>
        <dbReference type="SAM" id="SignalP"/>
    </source>
</evidence>
<keyword evidence="4" id="KW-1185">Reference proteome</keyword>
<protein>
    <recommendedName>
        <fullName evidence="2">DUF5672 domain-containing protein</fullName>
    </recommendedName>
</protein>
<dbReference type="STRING" id="667725.A0A0L0GEN4"/>
<feature type="chain" id="PRO_5005539387" description="DUF5672 domain-containing protein" evidence="1">
    <location>
        <begin position="28"/>
        <end position="390"/>
    </location>
</feature>
<evidence type="ECO:0000313" key="4">
    <source>
        <dbReference type="Proteomes" id="UP000054560"/>
    </source>
</evidence>
<reference evidence="3 4" key="1">
    <citation type="submission" date="2011-02" db="EMBL/GenBank/DDBJ databases">
        <title>The Genome Sequence of Sphaeroforma arctica JP610.</title>
        <authorList>
            <consortium name="The Broad Institute Genome Sequencing Platform"/>
            <person name="Russ C."/>
            <person name="Cuomo C."/>
            <person name="Young S.K."/>
            <person name="Zeng Q."/>
            <person name="Gargeya S."/>
            <person name="Alvarado L."/>
            <person name="Berlin A."/>
            <person name="Chapman S.B."/>
            <person name="Chen Z."/>
            <person name="Freedman E."/>
            <person name="Gellesch M."/>
            <person name="Goldberg J."/>
            <person name="Griggs A."/>
            <person name="Gujja S."/>
            <person name="Heilman E."/>
            <person name="Heiman D."/>
            <person name="Howarth C."/>
            <person name="Mehta T."/>
            <person name="Neiman D."/>
            <person name="Pearson M."/>
            <person name="Roberts A."/>
            <person name="Saif S."/>
            <person name="Shea T."/>
            <person name="Shenoy N."/>
            <person name="Sisk P."/>
            <person name="Stolte C."/>
            <person name="Sykes S."/>
            <person name="White J."/>
            <person name="Yandava C."/>
            <person name="Burger G."/>
            <person name="Gray M.W."/>
            <person name="Holland P.W.H."/>
            <person name="King N."/>
            <person name="Lang F.B.F."/>
            <person name="Roger A.J."/>
            <person name="Ruiz-Trillo I."/>
            <person name="Haas B."/>
            <person name="Nusbaum C."/>
            <person name="Birren B."/>
        </authorList>
    </citation>
    <scope>NUCLEOTIDE SEQUENCE [LARGE SCALE GENOMIC DNA]</scope>
    <source>
        <strain evidence="3 4">JP610</strain>
    </source>
</reference>
<proteinExistence type="predicted"/>
<dbReference type="Pfam" id="PF18922">
    <property type="entry name" value="DUF5672"/>
    <property type="match status" value="1"/>
</dbReference>